<dbReference type="SUPFAM" id="SSF56003">
    <property type="entry name" value="Molybdenum cofactor-binding domain"/>
    <property type="match status" value="1"/>
</dbReference>
<dbReference type="EMBL" id="HG994587">
    <property type="protein sequence ID" value="CAF3016425.1"/>
    <property type="molecule type" value="Genomic_DNA"/>
</dbReference>
<dbReference type="EC" id="1.17.3.2" evidence="10"/>
<keyword evidence="11" id="KW-1185">Reference proteome</keyword>
<reference evidence="10" key="1">
    <citation type="submission" date="2021-02" db="EMBL/GenBank/DDBJ databases">
        <authorList>
            <person name="Bekaert M."/>
        </authorList>
    </citation>
    <scope>NUCLEOTIDE SEQUENCE</scope>
    <source>
        <strain evidence="10">IoA-00</strain>
    </source>
</reference>
<dbReference type="InterPro" id="IPR036856">
    <property type="entry name" value="Ald_Oxase/Xan_DH_a/b_sf"/>
</dbReference>
<proteinExistence type="inferred from homology"/>
<dbReference type="GO" id="GO:0071949">
    <property type="term" value="F:FAD binding"/>
    <property type="evidence" value="ECO:0007669"/>
    <property type="project" value="InterPro"/>
</dbReference>
<evidence type="ECO:0000256" key="4">
    <source>
        <dbReference type="ARBA" id="ARBA00022714"/>
    </source>
</evidence>
<protein>
    <submittedName>
        <fullName evidence="10">XDH</fullName>
        <ecNumber evidence="10">1.17.1.4</ecNumber>
        <ecNumber evidence="10">1.17.3.2</ecNumber>
    </submittedName>
</protein>
<dbReference type="Gene3D" id="3.30.365.10">
    <property type="entry name" value="Aldehyde oxidase/xanthine dehydrogenase, molybdopterin binding domain"/>
    <property type="match status" value="2"/>
</dbReference>
<evidence type="ECO:0000256" key="7">
    <source>
        <dbReference type="ARBA" id="ARBA00023140"/>
    </source>
</evidence>
<name>A0A7R8D3Y9_LEPSM</name>
<dbReference type="GO" id="GO:0051537">
    <property type="term" value="F:2 iron, 2 sulfur cluster binding"/>
    <property type="evidence" value="ECO:0007669"/>
    <property type="project" value="UniProtKB-KW"/>
</dbReference>
<dbReference type="AlphaFoldDB" id="A0A7R8D3Y9"/>
<dbReference type="SMART" id="SM01008">
    <property type="entry name" value="Ald_Xan_dh_C"/>
    <property type="match status" value="1"/>
</dbReference>
<dbReference type="EC" id="1.17.1.4" evidence="10"/>
<dbReference type="FunFam" id="3.30.365.10:FF:000001">
    <property type="entry name" value="Xanthine dehydrogenase oxidase"/>
    <property type="match status" value="1"/>
</dbReference>
<dbReference type="GO" id="GO:0004855">
    <property type="term" value="F:xanthine oxidase activity"/>
    <property type="evidence" value="ECO:0007669"/>
    <property type="project" value="UniProtKB-EC"/>
</dbReference>
<dbReference type="InterPro" id="IPR008274">
    <property type="entry name" value="AldOxase/xan_DH_MoCoBD1"/>
</dbReference>
<dbReference type="InterPro" id="IPR046867">
    <property type="entry name" value="AldOxase/xan_DH_MoCoBD2"/>
</dbReference>
<dbReference type="InterPro" id="IPR002346">
    <property type="entry name" value="Mopterin_DH_FAD-bd"/>
</dbReference>
<dbReference type="InterPro" id="IPR016208">
    <property type="entry name" value="Ald_Oxase/xanthine_DH-like"/>
</dbReference>
<dbReference type="InterPro" id="IPR000674">
    <property type="entry name" value="Ald_Oxase/Xan_DH_a/b"/>
</dbReference>
<evidence type="ECO:0000256" key="3">
    <source>
        <dbReference type="ARBA" id="ARBA00006849"/>
    </source>
</evidence>
<dbReference type="Proteomes" id="UP000675881">
    <property type="component" value="Chromosome 8"/>
</dbReference>
<feature type="region of interest" description="Disordered" evidence="9">
    <location>
        <begin position="560"/>
        <end position="580"/>
    </location>
</feature>
<dbReference type="InterPro" id="IPR036683">
    <property type="entry name" value="CO_DH_flav_C_dom_sf"/>
</dbReference>
<dbReference type="InterPro" id="IPR016166">
    <property type="entry name" value="FAD-bd_PCMH"/>
</dbReference>
<dbReference type="InterPro" id="IPR037165">
    <property type="entry name" value="AldOxase/xan_DH_Mopterin-bd_sf"/>
</dbReference>
<organism evidence="10 11">
    <name type="scientific">Lepeophtheirus salmonis</name>
    <name type="common">Salmon louse</name>
    <name type="synonym">Caligus salmonis</name>
    <dbReference type="NCBI Taxonomy" id="72036"/>
    <lineage>
        <taxon>Eukaryota</taxon>
        <taxon>Metazoa</taxon>
        <taxon>Ecdysozoa</taxon>
        <taxon>Arthropoda</taxon>
        <taxon>Crustacea</taxon>
        <taxon>Multicrustacea</taxon>
        <taxon>Hexanauplia</taxon>
        <taxon>Copepoda</taxon>
        <taxon>Siphonostomatoida</taxon>
        <taxon>Caligidae</taxon>
        <taxon>Lepeophtheirus</taxon>
    </lineage>
</organism>
<evidence type="ECO:0000256" key="6">
    <source>
        <dbReference type="ARBA" id="ARBA00023014"/>
    </source>
</evidence>
<dbReference type="InterPro" id="IPR036318">
    <property type="entry name" value="FAD-bd_PCMH-like_sf"/>
</dbReference>
<dbReference type="SUPFAM" id="SSF55447">
    <property type="entry name" value="CO dehydrogenase flavoprotein C-terminal domain-like"/>
    <property type="match status" value="1"/>
</dbReference>
<dbReference type="OrthoDB" id="8300278at2759"/>
<feature type="compositionally biased region" description="Basic and acidic residues" evidence="9">
    <location>
        <begin position="571"/>
        <end position="580"/>
    </location>
</feature>
<keyword evidence="7" id="KW-0576">Peroxisome</keyword>
<dbReference type="SUPFAM" id="SSF56176">
    <property type="entry name" value="FAD-binding/transporter-associated domain-like"/>
    <property type="match status" value="1"/>
</dbReference>
<evidence type="ECO:0000256" key="8">
    <source>
        <dbReference type="ARBA" id="ARBA00034078"/>
    </source>
</evidence>
<dbReference type="Pfam" id="PF02738">
    <property type="entry name" value="MoCoBD_1"/>
    <property type="match status" value="1"/>
</dbReference>
<dbReference type="Gene3D" id="3.30.465.10">
    <property type="match status" value="1"/>
</dbReference>
<comment type="cofactor">
    <cofactor evidence="1">
        <name>Mo-molybdopterin</name>
        <dbReference type="ChEBI" id="CHEBI:71302"/>
    </cofactor>
</comment>
<keyword evidence="5 10" id="KW-0560">Oxidoreductase</keyword>
<evidence type="ECO:0000313" key="11">
    <source>
        <dbReference type="Proteomes" id="UP000675881"/>
    </source>
</evidence>
<sequence length="580" mass="64969">MLKWFASKQIRNVGSIAGNIMTGSPISDLNPILIAAGCLLIFKSKNQEGSRHLELNEKFYTSYRKNLARKDEVLISILIPFSSENEFFTSYKQSRRRDDDIAIVNSAFYFKFDGDILSHGGAPGGMERYRQTLLIAFLYKAFLKVSCEKEITHRYQRNIRNKTNFTSLPIQVIKLLISPLQVCGEAIYVDDMPEYKNQVYAAFVLIHGYIRFLSSDDVPRNTFRISSIEDEYVFAKNDVHHVGQIIGMVLGDTLEAAREASNLVKVQYEEYKPILTIEDAIINESFYELKREISKGDVDKAYQNCDHIIEGESSTGAQEHFYLEPNVGIATFEEEGEVRIYTTTQNPTETQAVIARVLNYPMSRVHCIAKRLGGGFGGKETRNIPFSVAAAVAAKELKRPVKFILDRDEDMMLTGHRHSSLIKYKAGSGGVEMGQGLSTKMIQIASQVLGTSYEKISIIETSTDKVPNSSPTAASLGSDLYGAAVLEACNSLNSRLEPIKKDKEPGQGVVESDGKAMSLYWFHKGLKSKQKTPSHKAAKAQKRCEINLDDFCPWSLRHPSSPDCSPFDHGIQGDEERKAF</sequence>
<evidence type="ECO:0000256" key="2">
    <source>
        <dbReference type="ARBA" id="ARBA00004275"/>
    </source>
</evidence>
<dbReference type="FunFam" id="3.30.465.10:FF:000004">
    <property type="entry name" value="Xanthine dehydrogenase/oxidase"/>
    <property type="match status" value="1"/>
</dbReference>
<dbReference type="PROSITE" id="PS51387">
    <property type="entry name" value="FAD_PCMH"/>
    <property type="match status" value="1"/>
</dbReference>
<dbReference type="Gene3D" id="3.90.1170.50">
    <property type="entry name" value="Aldehyde oxidase/xanthine dehydrogenase, a/b hammerhead"/>
    <property type="match status" value="1"/>
</dbReference>
<evidence type="ECO:0000313" key="10">
    <source>
        <dbReference type="EMBL" id="CAF3016425.1"/>
    </source>
</evidence>
<dbReference type="SUPFAM" id="SSF54665">
    <property type="entry name" value="CO dehydrogenase molybdoprotein N-domain-like"/>
    <property type="match status" value="1"/>
</dbReference>
<comment type="cofactor">
    <cofactor evidence="8">
        <name>[2Fe-2S] cluster</name>
        <dbReference type="ChEBI" id="CHEBI:190135"/>
    </cofactor>
</comment>
<dbReference type="PANTHER" id="PTHR45444:SF3">
    <property type="entry name" value="XANTHINE DEHYDROGENASE"/>
    <property type="match status" value="1"/>
</dbReference>
<dbReference type="InterPro" id="IPR016169">
    <property type="entry name" value="FAD-bd_PCMH_sub2"/>
</dbReference>
<dbReference type="Gene3D" id="3.30.390.50">
    <property type="entry name" value="CO dehydrogenase flavoprotein, C-terminal domain"/>
    <property type="match status" value="1"/>
</dbReference>
<comment type="similarity">
    <text evidence="3">Belongs to the xanthine dehydrogenase family.</text>
</comment>
<dbReference type="Pfam" id="PF01315">
    <property type="entry name" value="Ald_Xan_dh_C"/>
    <property type="match status" value="1"/>
</dbReference>
<keyword evidence="4" id="KW-0408">Iron</keyword>
<gene>
    <name evidence="10" type="ORF">LSAA_14286</name>
</gene>
<dbReference type="GO" id="GO:0005777">
    <property type="term" value="C:peroxisome"/>
    <property type="evidence" value="ECO:0007669"/>
    <property type="project" value="UniProtKB-SubCell"/>
</dbReference>
<keyword evidence="4" id="KW-0479">Metal-binding</keyword>
<keyword evidence="6" id="KW-0411">Iron-sulfur</keyword>
<dbReference type="GO" id="GO:0004854">
    <property type="term" value="F:xanthine dehydrogenase activity"/>
    <property type="evidence" value="ECO:0007669"/>
    <property type="project" value="UniProtKB-EC"/>
</dbReference>
<evidence type="ECO:0000256" key="5">
    <source>
        <dbReference type="ARBA" id="ARBA00023002"/>
    </source>
</evidence>
<dbReference type="Pfam" id="PF00941">
    <property type="entry name" value="FAD_binding_5"/>
    <property type="match status" value="1"/>
</dbReference>
<evidence type="ECO:0000256" key="9">
    <source>
        <dbReference type="SAM" id="MobiDB-lite"/>
    </source>
</evidence>
<comment type="subcellular location">
    <subcellularLocation>
        <location evidence="2">Peroxisome</location>
    </subcellularLocation>
</comment>
<keyword evidence="4" id="KW-0001">2Fe-2S</keyword>
<evidence type="ECO:0000256" key="1">
    <source>
        <dbReference type="ARBA" id="ARBA00001924"/>
    </source>
</evidence>
<accession>A0A7R8D3Y9</accession>
<dbReference type="Pfam" id="PF20256">
    <property type="entry name" value="MoCoBD_2"/>
    <property type="match status" value="1"/>
</dbReference>
<dbReference type="GO" id="GO:0005506">
    <property type="term" value="F:iron ion binding"/>
    <property type="evidence" value="ECO:0007669"/>
    <property type="project" value="InterPro"/>
</dbReference>
<dbReference type="PANTHER" id="PTHR45444">
    <property type="entry name" value="XANTHINE DEHYDROGENASE"/>
    <property type="match status" value="1"/>
</dbReference>